<dbReference type="Proteomes" id="UP001500037">
    <property type="component" value="Unassembled WGS sequence"/>
</dbReference>
<name>A0ABP4GAH3_9ACTN</name>
<dbReference type="PANTHER" id="PTHR47628:SF1">
    <property type="entry name" value="ALIPHATIC AMIDASE EXPRESSION-REGULATING PROTEIN"/>
    <property type="match status" value="1"/>
</dbReference>
<comment type="caution">
    <text evidence="6">The sequence shown here is derived from an EMBL/GenBank/DDBJ whole genome shotgun (WGS) entry which is preliminary data.</text>
</comment>
<dbReference type="PANTHER" id="PTHR47628">
    <property type="match status" value="1"/>
</dbReference>
<dbReference type="InterPro" id="IPR000709">
    <property type="entry name" value="Leu_Ile_Val-bd"/>
</dbReference>
<dbReference type="PRINTS" id="PR00337">
    <property type="entry name" value="LEUILEVALBP"/>
</dbReference>
<keyword evidence="7" id="KW-1185">Reference proteome</keyword>
<evidence type="ECO:0000256" key="4">
    <source>
        <dbReference type="ARBA" id="ARBA00022970"/>
    </source>
</evidence>
<sequence length="378" mass="39951">MGIEARLVDPLEALHGARERRETGRPRSLRVALVVPQSGPLGLTGPSAVDAALLAAHEVNTAGGVRGCPLELVLVDGGAAPATVAAGTRALLAAGAVDAVAGCHASDVHRAVRAVVAGRVAYVFTPPHEGGARLPGVLRTGVDPARQLRGQLERLTARHRLRRWALIGNDYVWPHAVHRAARTLLAGTPAQVVLERRIPIGTAGAALEPLLAALRRSRVDAVLLSLIGRDLVGFNRALRHAGLDHLVRLSAALEENGLLAYGGDDSGTLYASMPSFASLAQERRLRLTERHLALFGPRAPVLDAYAEGLYDGLHLVAALAERRALVPRGLTRAAGRLLHGDDAATRRAWARAPLGPPREQVHLARAEGLDFAVLTPRA</sequence>
<accession>A0ABP4GAH3</accession>
<keyword evidence="2" id="KW-0813">Transport</keyword>
<dbReference type="InterPro" id="IPR028082">
    <property type="entry name" value="Peripla_BP_I"/>
</dbReference>
<organism evidence="6 7">
    <name type="scientific">Kitasatospora nipponensis</name>
    <dbReference type="NCBI Taxonomy" id="258049"/>
    <lineage>
        <taxon>Bacteria</taxon>
        <taxon>Bacillati</taxon>
        <taxon>Actinomycetota</taxon>
        <taxon>Actinomycetes</taxon>
        <taxon>Kitasatosporales</taxon>
        <taxon>Streptomycetaceae</taxon>
        <taxon>Kitasatospora</taxon>
    </lineage>
</organism>
<evidence type="ECO:0000256" key="3">
    <source>
        <dbReference type="ARBA" id="ARBA00022729"/>
    </source>
</evidence>
<reference evidence="7" key="1">
    <citation type="journal article" date="2019" name="Int. J. Syst. Evol. Microbiol.">
        <title>The Global Catalogue of Microorganisms (GCM) 10K type strain sequencing project: providing services to taxonomists for standard genome sequencing and annotation.</title>
        <authorList>
            <consortium name="The Broad Institute Genomics Platform"/>
            <consortium name="The Broad Institute Genome Sequencing Center for Infectious Disease"/>
            <person name="Wu L."/>
            <person name="Ma J."/>
        </authorList>
    </citation>
    <scope>NUCLEOTIDE SEQUENCE [LARGE SCALE GENOMIC DNA]</scope>
    <source>
        <strain evidence="7">JCM 13004</strain>
    </source>
</reference>
<proteinExistence type="inferred from homology"/>
<feature type="domain" description="Leucine-binding protein" evidence="5">
    <location>
        <begin position="29"/>
        <end position="333"/>
    </location>
</feature>
<dbReference type="Gene3D" id="3.40.50.2300">
    <property type="match status" value="2"/>
</dbReference>
<evidence type="ECO:0000313" key="6">
    <source>
        <dbReference type="EMBL" id="GAA1218638.1"/>
    </source>
</evidence>
<protein>
    <submittedName>
        <fullName evidence="6">Substrate-binding domain-containing protein</fullName>
    </submittedName>
</protein>
<dbReference type="RefSeq" id="WP_344438663.1">
    <property type="nucleotide sequence ID" value="NZ_BAAALF010000005.1"/>
</dbReference>
<evidence type="ECO:0000256" key="1">
    <source>
        <dbReference type="ARBA" id="ARBA00010062"/>
    </source>
</evidence>
<dbReference type="InterPro" id="IPR028081">
    <property type="entry name" value="Leu-bd"/>
</dbReference>
<gene>
    <name evidence="6" type="ORF">GCM10009665_05720</name>
</gene>
<evidence type="ECO:0000313" key="7">
    <source>
        <dbReference type="Proteomes" id="UP001500037"/>
    </source>
</evidence>
<evidence type="ECO:0000256" key="2">
    <source>
        <dbReference type="ARBA" id="ARBA00022448"/>
    </source>
</evidence>
<dbReference type="EMBL" id="BAAALF010000005">
    <property type="protein sequence ID" value="GAA1218638.1"/>
    <property type="molecule type" value="Genomic_DNA"/>
</dbReference>
<evidence type="ECO:0000259" key="5">
    <source>
        <dbReference type="Pfam" id="PF13458"/>
    </source>
</evidence>
<keyword evidence="4" id="KW-0029">Amino-acid transport</keyword>
<dbReference type="Pfam" id="PF13458">
    <property type="entry name" value="Peripla_BP_6"/>
    <property type="match status" value="1"/>
</dbReference>
<keyword evidence="3" id="KW-0732">Signal</keyword>
<comment type="similarity">
    <text evidence="1">Belongs to the leucine-binding protein family.</text>
</comment>
<dbReference type="SUPFAM" id="SSF53822">
    <property type="entry name" value="Periplasmic binding protein-like I"/>
    <property type="match status" value="1"/>
</dbReference>